<accession>A0A1S3MKD0</accession>
<evidence type="ECO:0000256" key="12">
    <source>
        <dbReference type="SAM" id="MobiDB-lite"/>
    </source>
</evidence>
<reference evidence="15" key="1">
    <citation type="submission" date="2025-08" db="UniProtKB">
        <authorList>
            <consortium name="RefSeq"/>
        </authorList>
    </citation>
    <scope>IDENTIFICATION</scope>
</reference>
<feature type="domain" description="C2H2-type" evidence="13">
    <location>
        <begin position="248"/>
        <end position="276"/>
    </location>
</feature>
<keyword evidence="6" id="KW-0862">Zinc</keyword>
<feature type="domain" description="C2H2-type" evidence="13">
    <location>
        <begin position="323"/>
        <end position="350"/>
    </location>
</feature>
<feature type="domain" description="C2H2-type" evidence="13">
    <location>
        <begin position="124"/>
        <end position="146"/>
    </location>
</feature>
<evidence type="ECO:0000256" key="11">
    <source>
        <dbReference type="PROSITE-ProRule" id="PRU00042"/>
    </source>
</evidence>
<feature type="region of interest" description="Disordered" evidence="12">
    <location>
        <begin position="624"/>
        <end position="701"/>
    </location>
</feature>
<dbReference type="RefSeq" id="XP_014003652.2">
    <property type="nucleotide sequence ID" value="XM_014148177.2"/>
</dbReference>
<dbReference type="SMART" id="SM00355">
    <property type="entry name" value="ZnF_C2H2"/>
    <property type="match status" value="7"/>
</dbReference>
<comment type="subcellular location">
    <subcellularLocation>
        <location evidence="1">Nucleus</location>
    </subcellularLocation>
</comment>
<keyword evidence="14" id="KW-1185">Reference proteome</keyword>
<dbReference type="Pfam" id="PF16606">
    <property type="entry name" value="zf-C2H2_assoc"/>
    <property type="match status" value="1"/>
</dbReference>
<feature type="region of interest" description="Disordered" evidence="12">
    <location>
        <begin position="823"/>
        <end position="866"/>
    </location>
</feature>
<evidence type="ECO:0000256" key="5">
    <source>
        <dbReference type="ARBA" id="ARBA00022771"/>
    </source>
</evidence>
<keyword evidence="7" id="KW-0805">Transcription regulation</keyword>
<dbReference type="PANTHER" id="PTHR45925:SF2">
    <property type="entry name" value="ZINC FINGER PROTEIN 536"/>
    <property type="match status" value="1"/>
</dbReference>
<dbReference type="GO" id="GO:0005634">
    <property type="term" value="C:nucleus"/>
    <property type="evidence" value="ECO:0007669"/>
    <property type="project" value="UniProtKB-SubCell"/>
</dbReference>
<dbReference type="InterPro" id="IPR051967">
    <property type="entry name" value="Krueppel_C2H2-ZF"/>
</dbReference>
<comment type="similarity">
    <text evidence="2">Belongs to the krueppel C2H2-type zinc-finger protein family.</text>
</comment>
<feature type="compositionally biased region" description="Basic and acidic residues" evidence="12">
    <location>
        <begin position="746"/>
        <end position="760"/>
    </location>
</feature>
<feature type="compositionally biased region" description="Polar residues" evidence="12">
    <location>
        <begin position="569"/>
        <end position="587"/>
    </location>
</feature>
<dbReference type="PROSITE" id="PS00028">
    <property type="entry name" value="ZINC_FINGER_C2H2_1"/>
    <property type="match status" value="4"/>
</dbReference>
<dbReference type="PANTHER" id="PTHR45925">
    <property type="entry name" value="ZINC FINGER PROTEIN"/>
    <property type="match status" value="1"/>
</dbReference>
<name>A0A1S3MKD0_SALSA</name>
<evidence type="ECO:0000313" key="14">
    <source>
        <dbReference type="Proteomes" id="UP001652741"/>
    </source>
</evidence>
<feature type="domain" description="C2H2-type" evidence="13">
    <location>
        <begin position="351"/>
        <end position="378"/>
    </location>
</feature>
<dbReference type="STRING" id="8030.ENSSSAP00000105865"/>
<dbReference type="PROSITE" id="PS50157">
    <property type="entry name" value="ZINC_FINGER_C2H2_2"/>
    <property type="match status" value="6"/>
</dbReference>
<dbReference type="GO" id="GO:0000981">
    <property type="term" value="F:DNA-binding transcription factor activity, RNA polymerase II-specific"/>
    <property type="evidence" value="ECO:0007669"/>
    <property type="project" value="TreeGrafter"/>
</dbReference>
<keyword evidence="5 11" id="KW-0863">Zinc-finger</keyword>
<proteinExistence type="inferred from homology"/>
<feature type="domain" description="C2H2-type" evidence="13">
    <location>
        <begin position="96"/>
        <end position="123"/>
    </location>
</feature>
<feature type="compositionally biased region" description="Gly residues" evidence="12">
    <location>
        <begin position="730"/>
        <end position="743"/>
    </location>
</feature>
<evidence type="ECO:0000259" key="13">
    <source>
        <dbReference type="PROSITE" id="PS50157"/>
    </source>
</evidence>
<keyword evidence="3" id="KW-0479">Metal-binding</keyword>
<dbReference type="KEGG" id="sasa:106573268"/>
<sequence>MLCSSPVQSSPLTGSKGTGGGAGGSFYYVPRCVQLPCLRKRSQMALLANQLMDSARVVSVINGRVDHFPQFLRVQNQGHMTQVNGTQEDTRKNRKYPCQLCGKRFRFNSILSLHMRTHTGEKPFKCPYCDHRAAQKGNLKIHLRTHKQGNLGKGRGRIREENRLLHELEERAILRDRHIRGGLGGLPQPPRPHIAHPQQPKPVSTTTQLPLTFTGSSPVETLSLPSTSPKMTITGLEDHTQAQPSAGFRCSFCKGKFRKQQELERHIRILHKPYKCTLCEFATSHEEELISHVETAHIASESAQTQRPTLGSGRGMKHPGGEFPCEVCGQTFSQAWFLKGHMRKHKDSFEHCCQICSRRFKEPWFLKNHMKVHLNKLAAKNKQLPADPGVSVSMTSVAQDAHYIHLYSQYISSLNSRFLSAERAGHSEFQQIFATTGIGMKVKEMLGRMLAPGHDSMTEGESNHSLLGLNNLVPPLTASNREYQLQASANKGDNLNSYPGWQVMAPGPAVDQGDIYTAKEQQRVYLAKRRVSLDERQASVSDPENQAISRPSSPGLSHVLEESLIGPCFSQTGSTQDDSSLPSSPVSALTGEEKPYSCPPSDYTSPQSLSLSYRLEGYHLHHHPQWNHDTRDNIDPSSPQTPSPRDRSPTSDLYSGLEDPDENRKNPATLHMDRLAPNLPKPSNLHQAYGGPPAMEDNSVKPQGLHQSIQTFINGLTSSVLRGDRKRRAGGGMVSTRGGGQGSSEGEDRVGVKGSDRDSEGETGTGGSAVTPRTRKSQYEPLDLSLRPDWVLSPQAGSAHMDRSQGGLTGLFLQHSSVCNGSLSSNSNRLQAHTGQHTAEQSEIGSGTGDLEMPTEQDDQHNYDFSAHDEDCAPESHVFNKAEEEEEFNKLRIMKSSSSEARLSEKMTEMMVGRPHGPSEAPQCPQEKQGQWGRSVIQPLLSPLELLKPVPTPHHHHHHLHRNLLSVLQSSSGQNHMLLNGHAASLNGGGVGPMERAETSGGKPFQCRYCPYSATQKGNLKTHVLCVHRRPFDSSLYPDRRLRRIHTNAPVSSQEGSAGSSYLPQSIMCLGDTPRPTPTVRDITMTSLCGT</sequence>
<protein>
    <submittedName>
        <fullName evidence="15">Zinc finger protein 536</fullName>
    </submittedName>
</protein>
<keyword evidence="4" id="KW-0677">Repeat</keyword>
<dbReference type="GeneID" id="106573268"/>
<dbReference type="InterPro" id="IPR013087">
    <property type="entry name" value="Znf_C2H2_type"/>
</dbReference>
<dbReference type="InterPro" id="IPR036236">
    <property type="entry name" value="Znf_C2H2_sf"/>
</dbReference>
<feature type="compositionally biased region" description="Polar residues" evidence="12">
    <location>
        <begin position="829"/>
        <end position="845"/>
    </location>
</feature>
<evidence type="ECO:0000256" key="9">
    <source>
        <dbReference type="ARBA" id="ARBA00023163"/>
    </source>
</evidence>
<dbReference type="GO" id="GO:0008270">
    <property type="term" value="F:zinc ion binding"/>
    <property type="evidence" value="ECO:0007669"/>
    <property type="project" value="UniProtKB-KW"/>
</dbReference>
<dbReference type="Gene3D" id="3.30.160.60">
    <property type="entry name" value="Classic Zinc Finger"/>
    <property type="match status" value="5"/>
</dbReference>
<dbReference type="Proteomes" id="UP001652741">
    <property type="component" value="Chromosome ssa16"/>
</dbReference>
<evidence type="ECO:0000256" key="3">
    <source>
        <dbReference type="ARBA" id="ARBA00022723"/>
    </source>
</evidence>
<dbReference type="Pfam" id="PF13909">
    <property type="entry name" value="zf-H2C2_5"/>
    <property type="match status" value="1"/>
</dbReference>
<dbReference type="SUPFAM" id="SSF57667">
    <property type="entry name" value="beta-beta-alpha zinc fingers"/>
    <property type="match status" value="4"/>
</dbReference>
<evidence type="ECO:0000256" key="8">
    <source>
        <dbReference type="ARBA" id="ARBA00023125"/>
    </source>
</evidence>
<dbReference type="GO" id="GO:0000978">
    <property type="term" value="F:RNA polymerase II cis-regulatory region sequence-specific DNA binding"/>
    <property type="evidence" value="ECO:0007669"/>
    <property type="project" value="TreeGrafter"/>
</dbReference>
<evidence type="ECO:0000256" key="10">
    <source>
        <dbReference type="ARBA" id="ARBA00023242"/>
    </source>
</evidence>
<dbReference type="Pfam" id="PF00096">
    <property type="entry name" value="zf-C2H2"/>
    <property type="match status" value="2"/>
</dbReference>
<feature type="compositionally biased region" description="Polar residues" evidence="12">
    <location>
        <begin position="538"/>
        <end position="555"/>
    </location>
</feature>
<organism evidence="14 15">
    <name type="scientific">Salmo salar</name>
    <name type="common">Atlantic salmon</name>
    <dbReference type="NCBI Taxonomy" id="8030"/>
    <lineage>
        <taxon>Eukaryota</taxon>
        <taxon>Metazoa</taxon>
        <taxon>Chordata</taxon>
        <taxon>Craniata</taxon>
        <taxon>Vertebrata</taxon>
        <taxon>Euteleostomi</taxon>
        <taxon>Actinopterygii</taxon>
        <taxon>Neopterygii</taxon>
        <taxon>Teleostei</taxon>
        <taxon>Protacanthopterygii</taxon>
        <taxon>Salmoniformes</taxon>
        <taxon>Salmonidae</taxon>
        <taxon>Salmoninae</taxon>
        <taxon>Salmo</taxon>
    </lineage>
</organism>
<evidence type="ECO:0000256" key="4">
    <source>
        <dbReference type="ARBA" id="ARBA00022737"/>
    </source>
</evidence>
<evidence type="ECO:0000256" key="1">
    <source>
        <dbReference type="ARBA" id="ARBA00004123"/>
    </source>
</evidence>
<keyword evidence="9" id="KW-0804">Transcription</keyword>
<evidence type="ECO:0000256" key="6">
    <source>
        <dbReference type="ARBA" id="ARBA00022833"/>
    </source>
</evidence>
<feature type="domain" description="C2H2-type" evidence="13">
    <location>
        <begin position="274"/>
        <end position="302"/>
    </location>
</feature>
<dbReference type="PaxDb" id="8030-ENSSSAP00000105865"/>
<keyword evidence="10" id="KW-0539">Nucleus</keyword>
<dbReference type="AlphaFoldDB" id="A0A1S3MKD0"/>
<keyword evidence="8" id="KW-0238">DNA-binding</keyword>
<gene>
    <name evidence="15" type="primary">LOC106573268</name>
</gene>
<feature type="region of interest" description="Disordered" evidence="12">
    <location>
        <begin position="720"/>
        <end position="782"/>
    </location>
</feature>
<evidence type="ECO:0000313" key="15">
    <source>
        <dbReference type="RefSeq" id="XP_014003652.2"/>
    </source>
</evidence>
<evidence type="ECO:0000256" key="2">
    <source>
        <dbReference type="ARBA" id="ARBA00006991"/>
    </source>
</evidence>
<evidence type="ECO:0000256" key="7">
    <source>
        <dbReference type="ARBA" id="ARBA00023015"/>
    </source>
</evidence>
<feature type="region of interest" description="Disordered" evidence="12">
    <location>
        <begin position="534"/>
        <end position="608"/>
    </location>
</feature>